<feature type="domain" description="NADH:ubiquinone oxidoreductase intermediate-associated protein 30" evidence="2">
    <location>
        <begin position="9"/>
        <end position="158"/>
    </location>
</feature>
<comment type="similarity">
    <text evidence="1">Belongs to the CIA30 family.</text>
</comment>
<name>A0ABV2SY90_9FLAO</name>
<proteinExistence type="inferred from homology"/>
<dbReference type="PANTHER" id="PTHR13194:SF19">
    <property type="entry name" value="NAD(P)-BINDING ROSSMANN-FOLD SUPERFAMILY PROTEIN"/>
    <property type="match status" value="1"/>
</dbReference>
<dbReference type="InterPro" id="IPR013857">
    <property type="entry name" value="NADH-UbQ_OxRdtase-assoc_prot30"/>
</dbReference>
<dbReference type="SUPFAM" id="SSF49785">
    <property type="entry name" value="Galactose-binding domain-like"/>
    <property type="match status" value="1"/>
</dbReference>
<organism evidence="3 4">
    <name type="scientific">Sediminicola arcticus</name>
    <dbReference type="NCBI Taxonomy" id="1574308"/>
    <lineage>
        <taxon>Bacteria</taxon>
        <taxon>Pseudomonadati</taxon>
        <taxon>Bacteroidota</taxon>
        <taxon>Flavobacteriia</taxon>
        <taxon>Flavobacteriales</taxon>
        <taxon>Flavobacteriaceae</taxon>
        <taxon>Sediminicola</taxon>
    </lineage>
</organism>
<protein>
    <submittedName>
        <fullName evidence="3">CIA30 family protein</fullName>
    </submittedName>
</protein>
<accession>A0ABV2SY90</accession>
<dbReference type="EMBL" id="JBEXAE010000005">
    <property type="protein sequence ID" value="MET6991259.1"/>
    <property type="molecule type" value="Genomic_DNA"/>
</dbReference>
<dbReference type="Proteomes" id="UP001549799">
    <property type="component" value="Unassembled WGS sequence"/>
</dbReference>
<dbReference type="Gene3D" id="2.60.120.430">
    <property type="entry name" value="Galactose-binding lectin"/>
    <property type="match status" value="1"/>
</dbReference>
<keyword evidence="4" id="KW-1185">Reference proteome</keyword>
<comment type="caution">
    <text evidence="3">The sequence shown here is derived from an EMBL/GenBank/DDBJ whole genome shotgun (WGS) entry which is preliminary data.</text>
</comment>
<dbReference type="InterPro" id="IPR008979">
    <property type="entry name" value="Galactose-bd-like_sf"/>
</dbReference>
<evidence type="ECO:0000256" key="1">
    <source>
        <dbReference type="ARBA" id="ARBA00007884"/>
    </source>
</evidence>
<evidence type="ECO:0000313" key="4">
    <source>
        <dbReference type="Proteomes" id="UP001549799"/>
    </source>
</evidence>
<dbReference type="PANTHER" id="PTHR13194">
    <property type="entry name" value="COMPLEX I INTERMEDIATE-ASSOCIATED PROTEIN 30"/>
    <property type="match status" value="1"/>
</dbReference>
<dbReference type="InterPro" id="IPR039131">
    <property type="entry name" value="NDUFAF1"/>
</dbReference>
<dbReference type="Pfam" id="PF08547">
    <property type="entry name" value="CIA30"/>
    <property type="match status" value="1"/>
</dbReference>
<evidence type="ECO:0000259" key="2">
    <source>
        <dbReference type="Pfam" id="PF08547"/>
    </source>
</evidence>
<evidence type="ECO:0000313" key="3">
    <source>
        <dbReference type="EMBL" id="MET6991259.1"/>
    </source>
</evidence>
<gene>
    <name evidence="3" type="ORF">ABXZ36_11440</name>
</gene>
<sequence>MINPIVIVDFNINSNLSKWTVLDDVVMGGQSLSSIYVNEEGHGVFKGHVSLENNGGFSSVRYQMNTVSVSGYSKCVIRLKGDGKNYQFRIKSKEEDYYSYIVKFNTNGEWQTLEIKMEEMTPWFRGRRLDMPNYPHITMESISFLIGNKKEEDFKLEIDRIEVH</sequence>
<reference evidence="3 4" key="1">
    <citation type="submission" date="2024-07" db="EMBL/GenBank/DDBJ databases">
        <title>The genome sequence of type strain Sediminicola arcticus GDMCC 1.2805.</title>
        <authorList>
            <person name="Liu Y."/>
        </authorList>
    </citation>
    <scope>NUCLEOTIDE SEQUENCE [LARGE SCALE GENOMIC DNA]</scope>
    <source>
        <strain evidence="3 4">GDMCC 1.2805</strain>
    </source>
</reference>